<proteinExistence type="predicted"/>
<evidence type="ECO:0000313" key="3">
    <source>
        <dbReference type="Proteomes" id="UP001595751"/>
    </source>
</evidence>
<evidence type="ECO:0000313" key="2">
    <source>
        <dbReference type="EMBL" id="MFC3849758.1"/>
    </source>
</evidence>
<dbReference type="EMBL" id="JBHRZN010000002">
    <property type="protein sequence ID" value="MFC3849758.1"/>
    <property type="molecule type" value="Genomic_DNA"/>
</dbReference>
<protein>
    <submittedName>
        <fullName evidence="2">Uncharacterized protein</fullName>
    </submittedName>
</protein>
<evidence type="ECO:0000256" key="1">
    <source>
        <dbReference type="SAM" id="MobiDB-lite"/>
    </source>
</evidence>
<dbReference type="Proteomes" id="UP001595751">
    <property type="component" value="Unassembled WGS sequence"/>
</dbReference>
<keyword evidence="3" id="KW-1185">Reference proteome</keyword>
<dbReference type="RefSeq" id="WP_290288770.1">
    <property type="nucleotide sequence ID" value="NZ_CP047211.1"/>
</dbReference>
<reference evidence="3" key="1">
    <citation type="journal article" date="2019" name="Int. J. Syst. Evol. Microbiol.">
        <title>The Global Catalogue of Microorganisms (GCM) 10K type strain sequencing project: providing services to taxonomists for standard genome sequencing and annotation.</title>
        <authorList>
            <consortium name="The Broad Institute Genomics Platform"/>
            <consortium name="The Broad Institute Genome Sequencing Center for Infectious Disease"/>
            <person name="Wu L."/>
            <person name="Ma J."/>
        </authorList>
    </citation>
    <scope>NUCLEOTIDE SEQUENCE [LARGE SCALE GENOMIC DNA]</scope>
    <source>
        <strain evidence="3">CCUG 53252</strain>
    </source>
</reference>
<gene>
    <name evidence="2" type="ORF">ACFORJ_06220</name>
</gene>
<feature type="compositionally biased region" description="Basic and acidic residues" evidence="1">
    <location>
        <begin position="1"/>
        <end position="10"/>
    </location>
</feature>
<accession>A0ABV7ZML2</accession>
<name>A0ABV7ZML2_9CORY</name>
<sequence length="126" mass="13515">MTPDEARDLLDGTTPGPWDVGGAPDEHPAVVKHRTVDGGPLIACDNIAQEIHNEADAALIAAAPDMAAMIAGMREEWGVSCGGEKPGAWWASREEADQCAKRMGICIHYPLPIVVVRRYVTEPEEA</sequence>
<comment type="caution">
    <text evidence="2">The sequence shown here is derived from an EMBL/GenBank/DDBJ whole genome shotgun (WGS) entry which is preliminary data.</text>
</comment>
<feature type="region of interest" description="Disordered" evidence="1">
    <location>
        <begin position="1"/>
        <end position="27"/>
    </location>
</feature>
<organism evidence="2 3">
    <name type="scientific">Corynebacterium hansenii</name>
    <dbReference type="NCBI Taxonomy" id="394964"/>
    <lineage>
        <taxon>Bacteria</taxon>
        <taxon>Bacillati</taxon>
        <taxon>Actinomycetota</taxon>
        <taxon>Actinomycetes</taxon>
        <taxon>Mycobacteriales</taxon>
        <taxon>Corynebacteriaceae</taxon>
        <taxon>Corynebacterium</taxon>
    </lineage>
</organism>